<keyword evidence="3" id="KW-0547">Nucleotide-binding</keyword>
<gene>
    <name evidence="7" type="ORF">HNQ61_004709</name>
</gene>
<evidence type="ECO:0000313" key="7">
    <source>
        <dbReference type="EMBL" id="MBB6073043.1"/>
    </source>
</evidence>
<dbReference type="Pfam" id="PF00005">
    <property type="entry name" value="ABC_tran"/>
    <property type="match status" value="1"/>
</dbReference>
<dbReference type="PROSITE" id="PS50893">
    <property type="entry name" value="ABC_TRANSPORTER_2"/>
    <property type="match status" value="1"/>
</dbReference>
<proteinExistence type="inferred from homology"/>
<sequence>MSTPPAGADTPAVEARGLEKRYGALAAVRGIDVVLARGEFLAVFGPNGAGKSTLLRMLCGAVVPSRGTVRIAGEEIGGGEDGWRRRIGLLSHQTFLYPGLSAAENLDFYARLYGLADRRARVDEALRGVELWDRRADAARTFSRGMQQRLALARTLLHDPEVVFLDEPYTGLDPHASGLLTGVLERLRDGRRTIVLVTHNLSQGLEQANRVAVQVGGRWVSDEPASAIDPATWERVYTERVAAAR</sequence>
<dbReference type="AlphaFoldDB" id="A0A841H4Z8"/>
<dbReference type="Gene3D" id="3.40.50.300">
    <property type="entry name" value="P-loop containing nucleotide triphosphate hydrolases"/>
    <property type="match status" value="1"/>
</dbReference>
<comment type="caution">
    <text evidence="7">The sequence shown here is derived from an EMBL/GenBank/DDBJ whole genome shotgun (WGS) entry which is preliminary data.</text>
</comment>
<dbReference type="GO" id="GO:0005524">
    <property type="term" value="F:ATP binding"/>
    <property type="evidence" value="ECO:0007669"/>
    <property type="project" value="UniProtKB-KW"/>
</dbReference>
<evidence type="ECO:0000256" key="5">
    <source>
        <dbReference type="ARBA" id="ARBA00022840"/>
    </source>
</evidence>
<dbReference type="InterPro" id="IPR027417">
    <property type="entry name" value="P-loop_NTPase"/>
</dbReference>
<dbReference type="SUPFAM" id="SSF52540">
    <property type="entry name" value="P-loop containing nucleoside triphosphate hydrolases"/>
    <property type="match status" value="1"/>
</dbReference>
<dbReference type="CDD" id="cd03230">
    <property type="entry name" value="ABC_DR_subfamily_A"/>
    <property type="match status" value="1"/>
</dbReference>
<dbReference type="InterPro" id="IPR005895">
    <property type="entry name" value="ABC_transptr_haem_export_CcmA"/>
</dbReference>
<protein>
    <submittedName>
        <fullName evidence="7">Heme exporter protein A</fullName>
    </submittedName>
</protein>
<dbReference type="RefSeq" id="WP_170040141.1">
    <property type="nucleotide sequence ID" value="NZ_JABDTL010000002.1"/>
</dbReference>
<dbReference type="GO" id="GO:0022857">
    <property type="term" value="F:transmembrane transporter activity"/>
    <property type="evidence" value="ECO:0007669"/>
    <property type="project" value="InterPro"/>
</dbReference>
<dbReference type="NCBIfam" id="TIGR01189">
    <property type="entry name" value="ccmA"/>
    <property type="match status" value="1"/>
</dbReference>
<feature type="domain" description="ABC transporter" evidence="6">
    <location>
        <begin position="13"/>
        <end position="241"/>
    </location>
</feature>
<evidence type="ECO:0000256" key="2">
    <source>
        <dbReference type="ARBA" id="ARBA00022448"/>
    </source>
</evidence>
<dbReference type="Proteomes" id="UP000582837">
    <property type="component" value="Unassembled WGS sequence"/>
</dbReference>
<keyword evidence="2" id="KW-0813">Transport</keyword>
<reference evidence="7 8" key="1">
    <citation type="submission" date="2020-08" db="EMBL/GenBank/DDBJ databases">
        <title>Genomic Encyclopedia of Type Strains, Phase IV (KMG-IV): sequencing the most valuable type-strain genomes for metagenomic binning, comparative biology and taxonomic classification.</title>
        <authorList>
            <person name="Goeker M."/>
        </authorList>
    </citation>
    <scope>NUCLEOTIDE SEQUENCE [LARGE SCALE GENOMIC DNA]</scope>
    <source>
        <strain evidence="7 8">DSM 29007</strain>
    </source>
</reference>
<keyword evidence="5" id="KW-0067">ATP-binding</keyword>
<dbReference type="GO" id="GO:0016887">
    <property type="term" value="F:ATP hydrolysis activity"/>
    <property type="evidence" value="ECO:0007669"/>
    <property type="project" value="InterPro"/>
</dbReference>
<accession>A0A841H4Z8</accession>
<evidence type="ECO:0000313" key="8">
    <source>
        <dbReference type="Proteomes" id="UP000582837"/>
    </source>
</evidence>
<dbReference type="InterPro" id="IPR003439">
    <property type="entry name" value="ABC_transporter-like_ATP-bd"/>
</dbReference>
<comment type="similarity">
    <text evidence="1">Belongs to the ABC transporter superfamily.</text>
</comment>
<dbReference type="EMBL" id="JACHIA010000020">
    <property type="protein sequence ID" value="MBB6073043.1"/>
    <property type="molecule type" value="Genomic_DNA"/>
</dbReference>
<evidence type="ECO:0000259" key="6">
    <source>
        <dbReference type="PROSITE" id="PS50893"/>
    </source>
</evidence>
<evidence type="ECO:0000256" key="1">
    <source>
        <dbReference type="ARBA" id="ARBA00005417"/>
    </source>
</evidence>
<dbReference type="GO" id="GO:0017004">
    <property type="term" value="P:cytochrome complex assembly"/>
    <property type="evidence" value="ECO:0007669"/>
    <property type="project" value="UniProtKB-KW"/>
</dbReference>
<dbReference type="PANTHER" id="PTHR43335">
    <property type="entry name" value="ABC TRANSPORTER, ATP-BINDING PROTEIN"/>
    <property type="match status" value="1"/>
</dbReference>
<evidence type="ECO:0000256" key="4">
    <source>
        <dbReference type="ARBA" id="ARBA00022748"/>
    </source>
</evidence>
<keyword evidence="8" id="KW-1185">Reference proteome</keyword>
<dbReference type="InterPro" id="IPR003593">
    <property type="entry name" value="AAA+_ATPase"/>
</dbReference>
<name>A0A841H4Z8_9BACT</name>
<dbReference type="SMART" id="SM00382">
    <property type="entry name" value="AAA"/>
    <property type="match status" value="1"/>
</dbReference>
<evidence type="ECO:0000256" key="3">
    <source>
        <dbReference type="ARBA" id="ARBA00022741"/>
    </source>
</evidence>
<keyword evidence="4" id="KW-0201">Cytochrome c-type biogenesis</keyword>
<organism evidence="7 8">
    <name type="scientific">Longimicrobium terrae</name>
    <dbReference type="NCBI Taxonomy" id="1639882"/>
    <lineage>
        <taxon>Bacteria</taxon>
        <taxon>Pseudomonadati</taxon>
        <taxon>Gemmatimonadota</taxon>
        <taxon>Longimicrobiia</taxon>
        <taxon>Longimicrobiales</taxon>
        <taxon>Longimicrobiaceae</taxon>
        <taxon>Longimicrobium</taxon>
    </lineage>
</organism>